<feature type="transmembrane region" description="Helical" evidence="1">
    <location>
        <begin position="6"/>
        <end position="26"/>
    </location>
</feature>
<evidence type="ECO:0000313" key="3">
    <source>
        <dbReference type="Proteomes" id="UP001224392"/>
    </source>
</evidence>
<evidence type="ECO:0000313" key="2">
    <source>
        <dbReference type="EMBL" id="GMG86845.1"/>
    </source>
</evidence>
<name>A0ABQ6LXN7_9GAMM</name>
<keyword evidence="1" id="KW-0472">Membrane</keyword>
<protein>
    <submittedName>
        <fullName evidence="2">Uncharacterized protein</fullName>
    </submittedName>
</protein>
<organism evidence="2 3">
    <name type="scientific">Biformimicrobium ophioploci</name>
    <dbReference type="NCBI Taxonomy" id="3036711"/>
    <lineage>
        <taxon>Bacteria</taxon>
        <taxon>Pseudomonadati</taxon>
        <taxon>Pseudomonadota</taxon>
        <taxon>Gammaproteobacteria</taxon>
        <taxon>Cellvibrionales</taxon>
        <taxon>Microbulbiferaceae</taxon>
        <taxon>Biformimicrobium</taxon>
    </lineage>
</organism>
<keyword evidence="3" id="KW-1185">Reference proteome</keyword>
<accession>A0ABQ6LXN7</accession>
<keyword evidence="1" id="KW-1133">Transmembrane helix</keyword>
<feature type="transmembrane region" description="Helical" evidence="1">
    <location>
        <begin position="64"/>
        <end position="83"/>
    </location>
</feature>
<proteinExistence type="predicted"/>
<dbReference type="RefSeq" id="WP_285763450.1">
    <property type="nucleotide sequence ID" value="NZ_BSYJ01000002.1"/>
</dbReference>
<sequence length="85" mass="9683">MTEFLFYSLVASVVLTVLINLLPMLFPRTARKAQEKMEESARRAIERREAGDEPKIKVFFPWKAMLIASIVLTVLVNLIGYLARG</sequence>
<comment type="caution">
    <text evidence="2">The sequence shown here is derived from an EMBL/GenBank/DDBJ whole genome shotgun (WGS) entry which is preliminary data.</text>
</comment>
<reference evidence="2 3" key="1">
    <citation type="submission" date="2023-04" db="EMBL/GenBank/DDBJ databases">
        <title>Marinobulbifer ophiurae gen. nov., sp. Nov., isolate from tissue of brittle star Ophioplocus japonicus.</title>
        <authorList>
            <person name="Kawano K."/>
            <person name="Sawayama S."/>
            <person name="Nakagawa S."/>
        </authorList>
    </citation>
    <scope>NUCLEOTIDE SEQUENCE [LARGE SCALE GENOMIC DNA]</scope>
    <source>
        <strain evidence="2 3">NKW57</strain>
    </source>
</reference>
<evidence type="ECO:0000256" key="1">
    <source>
        <dbReference type="SAM" id="Phobius"/>
    </source>
</evidence>
<dbReference type="Proteomes" id="UP001224392">
    <property type="component" value="Unassembled WGS sequence"/>
</dbReference>
<dbReference type="EMBL" id="BSYJ01000002">
    <property type="protein sequence ID" value="GMG86845.1"/>
    <property type="molecule type" value="Genomic_DNA"/>
</dbReference>
<keyword evidence="1" id="KW-0812">Transmembrane</keyword>
<gene>
    <name evidence="2" type="ORF">MNKW57_11660</name>
</gene>